<comment type="caution">
    <text evidence="1">The sequence shown here is derived from an EMBL/GenBank/DDBJ whole genome shotgun (WGS) entry which is preliminary data.</text>
</comment>
<dbReference type="EMBL" id="LHQS01000002">
    <property type="protein sequence ID" value="RXE55920.1"/>
    <property type="molecule type" value="Genomic_DNA"/>
</dbReference>
<reference evidence="1 2" key="1">
    <citation type="journal article" date="2015" name="Int. J. Syst. Evol. Microbiol.">
        <title>Methanoculleus taiwanensis sp. nov., a methanogen isolated from deep marine sediment at the deformation front area near Taiwan.</title>
        <authorList>
            <person name="Weng C.Y."/>
            <person name="Chen S.C."/>
            <person name="Lai M.C."/>
            <person name="Wu S.Y."/>
            <person name="Lin S."/>
            <person name="Yang T.F."/>
            <person name="Chen P.C."/>
        </authorList>
    </citation>
    <scope>NUCLEOTIDE SEQUENCE [LARGE SCALE GENOMIC DNA]</scope>
    <source>
        <strain evidence="1 2">CYW4</strain>
    </source>
</reference>
<keyword evidence="2" id="KW-1185">Reference proteome</keyword>
<protein>
    <submittedName>
        <fullName evidence="1">Uncharacterized protein</fullName>
    </submittedName>
</protein>
<accession>A0A498H1L5</accession>
<gene>
    <name evidence="1" type="ORF">ABH15_06850</name>
</gene>
<sequence length="100" mass="11552">MTGIWYPIISIIIMHQKTNKEVMTIFINENIFQLFICKRVWLRLILIKDLLSYLASKSVLILCDTHSLKSISTNLYHKSHTVHIGSTLSSSLRLIVILLI</sequence>
<evidence type="ECO:0000313" key="1">
    <source>
        <dbReference type="EMBL" id="RXE55920.1"/>
    </source>
</evidence>
<evidence type="ECO:0000313" key="2">
    <source>
        <dbReference type="Proteomes" id="UP000290932"/>
    </source>
</evidence>
<name>A0A498H1L5_9EURY</name>
<dbReference type="AlphaFoldDB" id="A0A498H1L5"/>
<dbReference type="Proteomes" id="UP000290932">
    <property type="component" value="Unassembled WGS sequence"/>
</dbReference>
<organism evidence="1 2">
    <name type="scientific">Methanoculleus taiwanensis</name>
    <dbReference type="NCBI Taxonomy" id="1550565"/>
    <lineage>
        <taxon>Archaea</taxon>
        <taxon>Methanobacteriati</taxon>
        <taxon>Methanobacteriota</taxon>
        <taxon>Stenosarchaea group</taxon>
        <taxon>Methanomicrobia</taxon>
        <taxon>Methanomicrobiales</taxon>
        <taxon>Methanomicrobiaceae</taxon>
        <taxon>Methanoculleus</taxon>
    </lineage>
</organism>
<proteinExistence type="predicted"/>